<reference evidence="8 9" key="1">
    <citation type="journal article" date="2010" name="J. Bacteriol.">
        <title>Genome sequence of Lentisphaera araneosa HTCC2155T, the type species of the order Lentisphaerales in the phylum Lentisphaerae.</title>
        <authorList>
            <person name="Thrash J.C."/>
            <person name="Cho J.C."/>
            <person name="Vergin K.L."/>
            <person name="Morris R.M."/>
            <person name="Giovannoni S.J."/>
        </authorList>
    </citation>
    <scope>NUCLEOTIDE SEQUENCE [LARGE SCALE GENOMIC DNA]</scope>
    <source>
        <strain evidence="8 9">HTCC2155</strain>
    </source>
</reference>
<dbReference type="Proteomes" id="UP000004947">
    <property type="component" value="Unassembled WGS sequence"/>
</dbReference>
<accession>A6DPT0</accession>
<dbReference type="InterPro" id="IPR003764">
    <property type="entry name" value="GlcNAc_6-P_deAcase"/>
</dbReference>
<name>A6DPT0_9BACT</name>
<keyword evidence="4 5" id="KW-0119">Carbohydrate metabolism</keyword>
<dbReference type="Pfam" id="PF01979">
    <property type="entry name" value="Amidohydro_1"/>
    <property type="match status" value="1"/>
</dbReference>
<dbReference type="AlphaFoldDB" id="A6DPT0"/>
<dbReference type="EMBL" id="ABCK01000017">
    <property type="protein sequence ID" value="EDM26375.1"/>
    <property type="molecule type" value="Genomic_DNA"/>
</dbReference>
<dbReference type="SUPFAM" id="SSF51556">
    <property type="entry name" value="Metallo-dependent hydrolases"/>
    <property type="match status" value="1"/>
</dbReference>
<organism evidence="8 9">
    <name type="scientific">Lentisphaera araneosa HTCC2155</name>
    <dbReference type="NCBI Taxonomy" id="313628"/>
    <lineage>
        <taxon>Bacteria</taxon>
        <taxon>Pseudomonadati</taxon>
        <taxon>Lentisphaerota</taxon>
        <taxon>Lentisphaeria</taxon>
        <taxon>Lentisphaerales</taxon>
        <taxon>Lentisphaeraceae</taxon>
        <taxon>Lentisphaera</taxon>
    </lineage>
</organism>
<keyword evidence="9" id="KW-1185">Reference proteome</keyword>
<dbReference type="OrthoDB" id="9776488at2"/>
<dbReference type="SUPFAM" id="SSF51338">
    <property type="entry name" value="Composite domain of metallo-dependent hydrolases"/>
    <property type="match status" value="1"/>
</dbReference>
<gene>
    <name evidence="8" type="ORF">LNTAR_19927</name>
</gene>
<proteinExistence type="inferred from homology"/>
<dbReference type="PANTHER" id="PTHR11113">
    <property type="entry name" value="N-ACETYLGLUCOSAMINE-6-PHOSPHATE DEACETYLASE"/>
    <property type="match status" value="1"/>
</dbReference>
<comment type="caution">
    <text evidence="8">The sequence shown here is derived from an EMBL/GenBank/DDBJ whole genome shotgun (WGS) entry which is preliminary data.</text>
</comment>
<dbReference type="InterPro" id="IPR032466">
    <property type="entry name" value="Metal_Hydrolase"/>
</dbReference>
<protein>
    <submittedName>
        <fullName evidence="8">N-acetylglucosamine-6-phosphate deacetylase</fullName>
    </submittedName>
</protein>
<dbReference type="GO" id="GO:0006046">
    <property type="term" value="P:N-acetylglucosamine catabolic process"/>
    <property type="evidence" value="ECO:0007669"/>
    <property type="project" value="TreeGrafter"/>
</dbReference>
<dbReference type="eggNOG" id="COG1820">
    <property type="taxonomic scope" value="Bacteria"/>
</dbReference>
<dbReference type="InterPro" id="IPR011059">
    <property type="entry name" value="Metal-dep_hydrolase_composite"/>
</dbReference>
<dbReference type="RefSeq" id="WP_007279861.1">
    <property type="nucleotide sequence ID" value="NZ_ABCK01000017.1"/>
</dbReference>
<dbReference type="NCBIfam" id="TIGR00221">
    <property type="entry name" value="nagA"/>
    <property type="match status" value="1"/>
</dbReference>
<evidence type="ECO:0000313" key="9">
    <source>
        <dbReference type="Proteomes" id="UP000004947"/>
    </source>
</evidence>
<evidence type="ECO:0000256" key="6">
    <source>
        <dbReference type="PIRSR" id="PIRSR038994-3"/>
    </source>
</evidence>
<evidence type="ECO:0000256" key="2">
    <source>
        <dbReference type="ARBA" id="ARBA00022723"/>
    </source>
</evidence>
<sequence>MMIKTDNLLINVDYGLTNGRVIHNCSILCRDKRIYAIGGASSFREAVYKHCLDLKDCYAVPGFLDGHIYGFGKISLLDTTHINALGVMARELPAHGVSSFLATLQSTNRPKLIEALKRTSDHILNQDGGAEALGIHLVGPFINPELNGLVRDEGIRPYTKEELEKIIEAAQGTLKVMTLAPEVEGAEEIIEILTQHGIQASLGHSSADEKQVQSAMKVGARNVTHLYNCMKPLHQREMGLSSTALVDENLTCELIFDGYHIHPQMLDLACRAKGGDRIAAVSSANQGTGLPDGKYKFDDNEYIIENQHLLLPDGTIAGSMLTLEQAWQNVINFTHMHPKEAIACFTSTPSTSLGLSDRGQLSPGLKADIAIFNKDHELQATLINGDIAYIKNQDNLRKIND</sequence>
<evidence type="ECO:0000256" key="4">
    <source>
        <dbReference type="ARBA" id="ARBA00023277"/>
    </source>
</evidence>
<comment type="similarity">
    <text evidence="1 5">Belongs to the metallo-dependent hydrolases superfamily. NagA family.</text>
</comment>
<keyword evidence="2 6" id="KW-0479">Metal-binding</keyword>
<evidence type="ECO:0000259" key="7">
    <source>
        <dbReference type="Pfam" id="PF01979"/>
    </source>
</evidence>
<evidence type="ECO:0000313" key="8">
    <source>
        <dbReference type="EMBL" id="EDM26375.1"/>
    </source>
</evidence>
<dbReference type="GO" id="GO:0046872">
    <property type="term" value="F:metal ion binding"/>
    <property type="evidence" value="ECO:0007669"/>
    <property type="project" value="UniProtKB-KW"/>
</dbReference>
<dbReference type="PIRSF" id="PIRSF038994">
    <property type="entry name" value="NagA"/>
    <property type="match status" value="1"/>
</dbReference>
<dbReference type="Gene3D" id="2.30.40.10">
    <property type="entry name" value="Urease, subunit C, domain 1"/>
    <property type="match status" value="1"/>
</dbReference>
<evidence type="ECO:0000256" key="3">
    <source>
        <dbReference type="ARBA" id="ARBA00022801"/>
    </source>
</evidence>
<feature type="domain" description="Amidohydrolase-related" evidence="7">
    <location>
        <begin position="59"/>
        <end position="387"/>
    </location>
</feature>
<keyword evidence="3 5" id="KW-0378">Hydrolase</keyword>
<dbReference type="InterPro" id="IPR006680">
    <property type="entry name" value="Amidohydro-rel"/>
</dbReference>
<evidence type="ECO:0000256" key="1">
    <source>
        <dbReference type="ARBA" id="ARBA00010716"/>
    </source>
</evidence>
<feature type="binding site" evidence="6">
    <location>
        <position position="225"/>
    </location>
    <ligand>
        <name>Zn(2+)</name>
        <dbReference type="ChEBI" id="CHEBI:29105"/>
    </ligand>
</feature>
<dbReference type="Gene3D" id="3.20.20.140">
    <property type="entry name" value="Metal-dependent hydrolases"/>
    <property type="match status" value="1"/>
</dbReference>
<evidence type="ECO:0000256" key="5">
    <source>
        <dbReference type="PIRNR" id="PIRNR038994"/>
    </source>
</evidence>
<dbReference type="GO" id="GO:0008448">
    <property type="term" value="F:N-acetylglucosamine-6-phosphate deacetylase activity"/>
    <property type="evidence" value="ECO:0007669"/>
    <property type="project" value="InterPro"/>
</dbReference>
<comment type="cofactor">
    <cofactor evidence="6">
        <name>a divalent metal cation</name>
        <dbReference type="ChEBI" id="CHEBI:60240"/>
    </cofactor>
    <text evidence="6">Binds 1 divalent metal cation per subunit.</text>
</comment>
<dbReference type="PANTHER" id="PTHR11113:SF14">
    <property type="entry name" value="N-ACETYLGLUCOSAMINE-6-PHOSPHATE DEACETYLASE"/>
    <property type="match status" value="1"/>
</dbReference>
<dbReference type="STRING" id="313628.LNTAR_19927"/>
<feature type="binding site" evidence="6">
    <location>
        <position position="204"/>
    </location>
    <ligand>
        <name>Zn(2+)</name>
        <dbReference type="ChEBI" id="CHEBI:29105"/>
    </ligand>
</feature>